<dbReference type="EMBL" id="QVQT01000004">
    <property type="protein sequence ID" value="RFU16421.1"/>
    <property type="molecule type" value="Genomic_DNA"/>
</dbReference>
<dbReference type="SUPFAM" id="SSF50475">
    <property type="entry name" value="FMN-binding split barrel"/>
    <property type="match status" value="1"/>
</dbReference>
<evidence type="ECO:0000313" key="1">
    <source>
        <dbReference type="EMBL" id="RFU16421.1"/>
    </source>
</evidence>
<dbReference type="RefSeq" id="WP_117300769.1">
    <property type="nucleotide sequence ID" value="NZ_QVQT02000004.1"/>
</dbReference>
<proteinExistence type="predicted"/>
<comment type="caution">
    <text evidence="1">The sequence shown here is derived from an EMBL/GenBank/DDBJ whole genome shotgun (WGS) entry which is preliminary data.</text>
</comment>
<sequence length="220" mass="24388">MYRPKAFVVDDLATLHADIRSGGLATLVSVTGSGLVATHLPLLLRESDGPFGTLLGHISLANTQWKETDSGIEALAIFTGPETYVTPNWYAAKQETGRVVPTWNYAAIHAWGRPVFFQDADRLRDLVTQLTDKFEAGFPAPWRVADAPENYIESQLKAIVGFEMRITRIEGKRKFNQNRSAEDRQGVIRGLRELGAQGDTRKTEVADLMENIESEPPAGY</sequence>
<dbReference type="Gene3D" id="2.30.110.10">
    <property type="entry name" value="Electron Transport, Fmn-binding Protein, Chain A"/>
    <property type="match status" value="1"/>
</dbReference>
<dbReference type="PIRSF" id="PIRSF010372">
    <property type="entry name" value="PaiB"/>
    <property type="match status" value="1"/>
</dbReference>
<dbReference type="Pfam" id="PF04299">
    <property type="entry name" value="FMN_bind_2"/>
    <property type="match status" value="1"/>
</dbReference>
<dbReference type="OrthoDB" id="9794948at2"/>
<gene>
    <name evidence="1" type="ORF">D0Y96_13640</name>
</gene>
<name>A0A372INV0_9BACT</name>
<organism evidence="1 2">
    <name type="scientific">Paracidobacterium acidisoli</name>
    <dbReference type="NCBI Taxonomy" id="2303751"/>
    <lineage>
        <taxon>Bacteria</taxon>
        <taxon>Pseudomonadati</taxon>
        <taxon>Acidobacteriota</taxon>
        <taxon>Terriglobia</taxon>
        <taxon>Terriglobales</taxon>
        <taxon>Acidobacteriaceae</taxon>
        <taxon>Paracidobacterium</taxon>
    </lineage>
</organism>
<evidence type="ECO:0000313" key="2">
    <source>
        <dbReference type="Proteomes" id="UP000264702"/>
    </source>
</evidence>
<dbReference type="PANTHER" id="PTHR35802:SF1">
    <property type="entry name" value="PROTEASE SYNTHASE AND SPORULATION PROTEIN PAI 2"/>
    <property type="match status" value="1"/>
</dbReference>
<dbReference type="AlphaFoldDB" id="A0A372INV0"/>
<dbReference type="PANTHER" id="PTHR35802">
    <property type="entry name" value="PROTEASE SYNTHASE AND SPORULATION PROTEIN PAI 2"/>
    <property type="match status" value="1"/>
</dbReference>
<dbReference type="Proteomes" id="UP000264702">
    <property type="component" value="Unassembled WGS sequence"/>
</dbReference>
<keyword evidence="2" id="KW-1185">Reference proteome</keyword>
<accession>A0A372INV0</accession>
<dbReference type="InterPro" id="IPR007396">
    <property type="entry name" value="TR_PAI2-type"/>
</dbReference>
<protein>
    <submittedName>
        <fullName evidence="1">FMN-binding negative transcriptional regulator</fullName>
    </submittedName>
</protein>
<reference evidence="1 2" key="1">
    <citation type="submission" date="2018-08" db="EMBL/GenBank/DDBJ databases">
        <title>Acidipila sp. 4G-K13, an acidobacterium isolated from forest soil.</title>
        <authorList>
            <person name="Gao Z.-H."/>
            <person name="Qiu L.-H."/>
        </authorList>
    </citation>
    <scope>NUCLEOTIDE SEQUENCE [LARGE SCALE GENOMIC DNA]</scope>
    <source>
        <strain evidence="1 2">4G-K13</strain>
    </source>
</reference>
<dbReference type="InterPro" id="IPR012349">
    <property type="entry name" value="Split_barrel_FMN-bd"/>
</dbReference>